<feature type="region of interest" description="Disordered" evidence="1">
    <location>
        <begin position="477"/>
        <end position="498"/>
    </location>
</feature>
<organism evidence="3 4">
    <name type="scientific">Lasallia pustulata</name>
    <dbReference type="NCBI Taxonomy" id="136370"/>
    <lineage>
        <taxon>Eukaryota</taxon>
        <taxon>Fungi</taxon>
        <taxon>Dikarya</taxon>
        <taxon>Ascomycota</taxon>
        <taxon>Pezizomycotina</taxon>
        <taxon>Lecanoromycetes</taxon>
        <taxon>OSLEUM clade</taxon>
        <taxon>Umbilicariomycetidae</taxon>
        <taxon>Umbilicariales</taxon>
        <taxon>Umbilicariaceae</taxon>
        <taxon>Lasallia</taxon>
    </lineage>
</organism>
<evidence type="ECO:0000313" key="4">
    <source>
        <dbReference type="Proteomes" id="UP000324767"/>
    </source>
</evidence>
<feature type="region of interest" description="Disordered" evidence="1">
    <location>
        <begin position="1"/>
        <end position="190"/>
    </location>
</feature>
<dbReference type="OrthoDB" id="10259622at2759"/>
<feature type="region of interest" description="Disordered" evidence="1">
    <location>
        <begin position="212"/>
        <end position="238"/>
    </location>
</feature>
<feature type="compositionally biased region" description="Polar residues" evidence="1">
    <location>
        <begin position="639"/>
        <end position="650"/>
    </location>
</feature>
<dbReference type="Proteomes" id="UP000324767">
    <property type="component" value="Unassembled WGS sequence"/>
</dbReference>
<feature type="region of interest" description="Disordered" evidence="1">
    <location>
        <begin position="266"/>
        <end position="288"/>
    </location>
</feature>
<feature type="transmembrane region" description="Helical" evidence="2">
    <location>
        <begin position="857"/>
        <end position="876"/>
    </location>
</feature>
<evidence type="ECO:0000256" key="1">
    <source>
        <dbReference type="SAM" id="MobiDB-lite"/>
    </source>
</evidence>
<evidence type="ECO:0000256" key="2">
    <source>
        <dbReference type="SAM" id="Phobius"/>
    </source>
</evidence>
<keyword evidence="2" id="KW-0472">Membrane</keyword>
<reference evidence="3 4" key="1">
    <citation type="submission" date="2019-09" db="EMBL/GenBank/DDBJ databases">
        <title>The hologenome of the rock-dwelling lichen Lasallia pustulata.</title>
        <authorList>
            <person name="Greshake Tzovaras B."/>
            <person name="Segers F."/>
            <person name="Bicker A."/>
            <person name="Dal Grande F."/>
            <person name="Otte J."/>
            <person name="Hankeln T."/>
            <person name="Schmitt I."/>
            <person name="Ebersberger I."/>
        </authorList>
    </citation>
    <scope>NUCLEOTIDE SEQUENCE [LARGE SCALE GENOMIC DNA]</scope>
    <source>
        <strain evidence="3">A1-1</strain>
    </source>
</reference>
<feature type="region of interest" description="Disordered" evidence="1">
    <location>
        <begin position="684"/>
        <end position="771"/>
    </location>
</feature>
<gene>
    <name evidence="3" type="ORF">FRX48_06205</name>
</gene>
<feature type="compositionally biased region" description="Polar residues" evidence="1">
    <location>
        <begin position="55"/>
        <end position="66"/>
    </location>
</feature>
<feature type="compositionally biased region" description="Basic and acidic residues" evidence="1">
    <location>
        <begin position="212"/>
        <end position="222"/>
    </location>
</feature>
<evidence type="ECO:0000313" key="3">
    <source>
        <dbReference type="EMBL" id="KAA6409594.1"/>
    </source>
</evidence>
<accession>A0A5M8PM66</accession>
<feature type="region of interest" description="Disordered" evidence="1">
    <location>
        <begin position="798"/>
        <end position="832"/>
    </location>
</feature>
<comment type="caution">
    <text evidence="3">The sequence shown here is derived from an EMBL/GenBank/DDBJ whole genome shotgun (WGS) entry which is preliminary data.</text>
</comment>
<feature type="region of interest" description="Disordered" evidence="1">
    <location>
        <begin position="638"/>
        <end position="663"/>
    </location>
</feature>
<sequence length="1300" mass="140915">MATTHKRTNATPPHVQLPSYNIPRMPFSSPIDEEILSPISPDPARAENSPAGSVPSDQPTRAIQNEHSGDGSRQRRPSIQKSSSEGWDGKQGNNKASKLPALNVVTNFPRPPIHAQRAGVEGAAEAKRQVYGTNKGKADNSVKDVVGLVDRQTSHGTTARDRGDRNRRDIPGRAGSRRSQRSFAGLEDRLRAQPSHYAAALGLRAFDKSLHKRQLSEKERKNPYYHLSPAGSKNAEMSPDGSIAIGISVPSDRLAEFAISPETATVERKSLDVPPYTKSRDPPQTPNIVITPAKDEALWFATSDEEHRPARRRPTSSVYSQATFSGGGVSILADAPPVPTSFPEAYSKYDKEGKPKESTSFAKKSDRAQPEVRDSATSDSRVVSAYTVFDEEDSPQTVDRERPYSGESYLRMLDRTSMDTIATRHHSQGWWNTVLSPFLSRHNTIMARNNPNEELAISELPSRSQAAKAEHFWLRDEESSSIDSSPLTPATGAARSGHTSIWTEMSRWEAERGSISRAPDHAVNGSGSLKGVSNAHTGTVNVDPVPAVDDPARGLAAEYLEACRHDRDSPTPYLECQNHVCRPCDGAVADRQKRSVDARAMHGLSRPVADDTPRAGEGLVKDSFFQVPSNRFSAAFAQATKTRPRANSESTEIDEDSTDPTPAVQEARVAPVVRARLPVLAVQYTPPGSRDGPAAENFASPQTSIRGPPPYSPPRRAKPTKRYVAVMPTDLPGTISDQSRPNSPTASSQQRAMTSHNISPAAEAPKESAWHPTQNTYIANHYYERPDAYTRSTSNAPVTLADLEPPPNVQHRAETKRETKEKSEKRNSRKGESKIGKGCLYCVKRCFATKKRRRNCGIAAGFLAMIIVVLALAMTLTRKHKSMPVQSQWLNVTGYPPIPTGIATIAQPDAVDEDSRCVQPASMWSCALPKEQQASISPNEPDQPNFRVQIFFSNATASKTTANATVNKRETRVFNAVTAGSFIRRRILAFRDVLLDYTPLPSPPSQNDQIFLGNTTDNNAAPFDGEATPFYITFLPTTTVSSVSQVLRRQAQSGTSTADPFPDIASAIPAPSVNPNGTAASATLLPLPSSQPLRLYNRGSSTEHYGFYNYFDRSIFLKNSTDANDAGVPSDQNGGSTESEATARCTWAQTRFLVQIWTNKGTSASLLPSSNSTAPATPTPTSPSSSSRASPNATTPSANDFSRPGSFPYPVSITLDRHGGDVESKMIYCYGMDDREAIVASEKSLHLEDRGFGGELVNAADGPFGNVTVTGDGGTAGWQGGIDGGSGGCSCRWQNWEGGS</sequence>
<keyword evidence="2" id="KW-0812">Transmembrane</keyword>
<protein>
    <recommendedName>
        <fullName evidence="5">Glycoprotease family protein</fullName>
    </recommendedName>
</protein>
<feature type="region of interest" description="Disordered" evidence="1">
    <location>
        <begin position="343"/>
        <end position="379"/>
    </location>
</feature>
<feature type="region of interest" description="Disordered" evidence="1">
    <location>
        <begin position="1164"/>
        <end position="1206"/>
    </location>
</feature>
<dbReference type="EMBL" id="VXIT01000010">
    <property type="protein sequence ID" value="KAA6409594.1"/>
    <property type="molecule type" value="Genomic_DNA"/>
</dbReference>
<feature type="compositionally biased region" description="Basic and acidic residues" evidence="1">
    <location>
        <begin position="347"/>
        <end position="376"/>
    </location>
</feature>
<feature type="compositionally biased region" description="Basic and acidic residues" evidence="1">
    <location>
        <begin position="158"/>
        <end position="171"/>
    </location>
</feature>
<feature type="compositionally biased region" description="Basic and acidic residues" evidence="1">
    <location>
        <begin position="811"/>
        <end position="832"/>
    </location>
</feature>
<feature type="compositionally biased region" description="Polar residues" evidence="1">
    <location>
        <begin position="735"/>
        <end position="758"/>
    </location>
</feature>
<evidence type="ECO:0008006" key="5">
    <source>
        <dbReference type="Google" id="ProtNLM"/>
    </source>
</evidence>
<feature type="compositionally biased region" description="Low complexity" evidence="1">
    <location>
        <begin position="1182"/>
        <end position="1198"/>
    </location>
</feature>
<feature type="compositionally biased region" description="Polar residues" evidence="1">
    <location>
        <begin position="77"/>
        <end position="96"/>
    </location>
</feature>
<proteinExistence type="predicted"/>
<name>A0A5M8PM66_9LECA</name>
<keyword evidence="2" id="KW-1133">Transmembrane helix</keyword>